<accession>A0A1R3XP46</accession>
<dbReference type="PANTHER" id="PTHR19353">
    <property type="entry name" value="FATTY ACID DESATURASE 2"/>
    <property type="match status" value="1"/>
</dbReference>
<dbReference type="PANTHER" id="PTHR19353:SF19">
    <property type="entry name" value="DELTA(5) FATTY ACID DESATURASE C-RELATED"/>
    <property type="match status" value="1"/>
</dbReference>
<name>A0A1R3XP46_9BACT</name>
<dbReference type="STRING" id="1317125.SAMN05444128_3141"/>
<feature type="transmembrane region" description="Helical" evidence="1">
    <location>
        <begin position="164"/>
        <end position="181"/>
    </location>
</feature>
<dbReference type="Proteomes" id="UP000187181">
    <property type="component" value="Unassembled WGS sequence"/>
</dbReference>
<organism evidence="3 4">
    <name type="scientific">Pontibacter indicus</name>
    <dbReference type="NCBI Taxonomy" id="1317125"/>
    <lineage>
        <taxon>Bacteria</taxon>
        <taxon>Pseudomonadati</taxon>
        <taxon>Bacteroidota</taxon>
        <taxon>Cytophagia</taxon>
        <taxon>Cytophagales</taxon>
        <taxon>Hymenobacteraceae</taxon>
        <taxon>Pontibacter</taxon>
    </lineage>
</organism>
<feature type="transmembrane region" description="Helical" evidence="1">
    <location>
        <begin position="69"/>
        <end position="90"/>
    </location>
</feature>
<dbReference type="RefSeq" id="WP_076670774.1">
    <property type="nucleotide sequence ID" value="NZ_FTPP01000003.1"/>
</dbReference>
<evidence type="ECO:0000313" key="3">
    <source>
        <dbReference type="EMBL" id="SIT93681.1"/>
    </source>
</evidence>
<evidence type="ECO:0000256" key="1">
    <source>
        <dbReference type="SAM" id="Phobius"/>
    </source>
</evidence>
<evidence type="ECO:0000259" key="2">
    <source>
        <dbReference type="Pfam" id="PF00487"/>
    </source>
</evidence>
<dbReference type="EMBL" id="FTPP01000003">
    <property type="protein sequence ID" value="SIT93681.1"/>
    <property type="molecule type" value="Genomic_DNA"/>
</dbReference>
<dbReference type="InterPro" id="IPR012171">
    <property type="entry name" value="Fatty_acid_desaturase"/>
</dbReference>
<dbReference type="PIRSF" id="PIRSF015921">
    <property type="entry name" value="FA_sphinglp_des"/>
    <property type="match status" value="1"/>
</dbReference>
<feature type="transmembrane region" description="Helical" evidence="1">
    <location>
        <begin position="240"/>
        <end position="258"/>
    </location>
</feature>
<dbReference type="AlphaFoldDB" id="A0A1R3XP46"/>
<keyword evidence="1" id="KW-0812">Transmembrane</keyword>
<dbReference type="Pfam" id="PF00487">
    <property type="entry name" value="FA_desaturase"/>
    <property type="match status" value="1"/>
</dbReference>
<feature type="transmembrane region" description="Helical" evidence="1">
    <location>
        <begin position="102"/>
        <end position="121"/>
    </location>
</feature>
<reference evidence="4" key="1">
    <citation type="submission" date="2017-01" db="EMBL/GenBank/DDBJ databases">
        <authorList>
            <person name="Varghese N."/>
            <person name="Submissions S."/>
        </authorList>
    </citation>
    <scope>NUCLEOTIDE SEQUENCE [LARGE SCALE GENOMIC DNA]</scope>
    <source>
        <strain evidence="4">LP100</strain>
    </source>
</reference>
<keyword evidence="4" id="KW-1185">Reference proteome</keyword>
<dbReference type="GO" id="GO:0008610">
    <property type="term" value="P:lipid biosynthetic process"/>
    <property type="evidence" value="ECO:0007669"/>
    <property type="project" value="UniProtKB-ARBA"/>
</dbReference>
<keyword evidence="1" id="KW-0472">Membrane</keyword>
<protein>
    <submittedName>
        <fullName evidence="3">Linoleoyl-CoA desaturase</fullName>
    </submittedName>
</protein>
<dbReference type="CDD" id="cd03506">
    <property type="entry name" value="Delta6-FADS-like"/>
    <property type="match status" value="1"/>
</dbReference>
<evidence type="ECO:0000313" key="4">
    <source>
        <dbReference type="Proteomes" id="UP000187181"/>
    </source>
</evidence>
<dbReference type="GO" id="GO:0016020">
    <property type="term" value="C:membrane"/>
    <property type="evidence" value="ECO:0007669"/>
    <property type="project" value="TreeGrafter"/>
</dbReference>
<gene>
    <name evidence="3" type="ORF">SAMN05444128_3141</name>
</gene>
<proteinExistence type="predicted"/>
<feature type="domain" description="Fatty acid desaturase" evidence="2">
    <location>
        <begin position="71"/>
        <end position="341"/>
    </location>
</feature>
<feature type="transmembrane region" description="Helical" evidence="1">
    <location>
        <begin position="215"/>
        <end position="234"/>
    </location>
</feature>
<keyword evidence="1" id="KW-1133">Transmembrane helix</keyword>
<sequence length="372" mass="42188">MKLKGKVKFVNKDKSLFFPTLRKRVDAYFSENNLAKSGDSGLLIKSIILLLLYIVPFAALLAFTPGIGLSLLLWLVMGIGVAGVAMSVMHDANHGAFSKNKTVNYLMAHSVNLLGASAFNWKLQHNILHHTYTNVVEMDEDIDDIVFLRFSPHTKVKFIHRLQWAYALFFYGLLTLYWVILKDFVQFFKYIKSGVNANSKSANAVAFSKIVAFKILYFFSLLVAPTLIFGIPFWEVLLGFLLMHFVTGIILSTVFQLAHTVEGTSHPLPSETGVIENDWAIHQLSTTANFSRKSRLLSWYVGGLNFQIEHHLFPRISHVHYPAIAEIVKQTASEFNLTYIESKTFLQAVRSHLHTLHRFGRLQLPNLNEVMA</sequence>
<dbReference type="GO" id="GO:0016717">
    <property type="term" value="F:oxidoreductase activity, acting on paired donors, with oxidation of a pair of donors resulting in the reduction of molecular oxygen to two molecules of water"/>
    <property type="evidence" value="ECO:0007669"/>
    <property type="project" value="TreeGrafter"/>
</dbReference>
<feature type="transmembrane region" description="Helical" evidence="1">
    <location>
        <begin position="42"/>
        <end position="63"/>
    </location>
</feature>
<dbReference type="InterPro" id="IPR005804">
    <property type="entry name" value="FA_desaturase_dom"/>
</dbReference>
<dbReference type="OrthoDB" id="104711at2"/>